<protein>
    <submittedName>
        <fullName evidence="2">Uncharacterized protein</fullName>
    </submittedName>
</protein>
<accession>U5QQN1</accession>
<feature type="transmembrane region" description="Helical" evidence="1">
    <location>
        <begin position="66"/>
        <end position="83"/>
    </location>
</feature>
<dbReference type="KEGG" id="glj:GKIL_3749"/>
<dbReference type="HOGENOM" id="CLU_1426153_0_0_3"/>
<evidence type="ECO:0000256" key="1">
    <source>
        <dbReference type="SAM" id="Phobius"/>
    </source>
</evidence>
<dbReference type="STRING" id="1183438.GKIL_3749"/>
<keyword evidence="1" id="KW-1133">Transmembrane helix</keyword>
<dbReference type="EMBL" id="CP003587">
    <property type="protein sequence ID" value="AGY59995.1"/>
    <property type="molecule type" value="Genomic_DNA"/>
</dbReference>
<proteinExistence type="predicted"/>
<dbReference type="eggNOG" id="ENOG5031MI0">
    <property type="taxonomic scope" value="Bacteria"/>
</dbReference>
<dbReference type="Proteomes" id="UP000017396">
    <property type="component" value="Chromosome"/>
</dbReference>
<evidence type="ECO:0000313" key="3">
    <source>
        <dbReference type="Proteomes" id="UP000017396"/>
    </source>
</evidence>
<dbReference type="AlphaFoldDB" id="U5QQN1"/>
<feature type="transmembrane region" description="Helical" evidence="1">
    <location>
        <begin position="38"/>
        <end position="59"/>
    </location>
</feature>
<feature type="transmembrane region" description="Helical" evidence="1">
    <location>
        <begin position="115"/>
        <end position="134"/>
    </location>
</feature>
<dbReference type="OrthoDB" id="530295at2"/>
<keyword evidence="3" id="KW-1185">Reference proteome</keyword>
<evidence type="ECO:0000313" key="2">
    <source>
        <dbReference type="EMBL" id="AGY59995.1"/>
    </source>
</evidence>
<organism evidence="2 3">
    <name type="scientific">Gloeobacter kilaueensis (strain ATCC BAA-2537 / CCAP 1431/1 / ULC 316 / JS1)</name>
    <dbReference type="NCBI Taxonomy" id="1183438"/>
    <lineage>
        <taxon>Bacteria</taxon>
        <taxon>Bacillati</taxon>
        <taxon>Cyanobacteriota</taxon>
        <taxon>Cyanophyceae</taxon>
        <taxon>Gloeobacterales</taxon>
        <taxon>Gloeobacteraceae</taxon>
        <taxon>Gloeobacter</taxon>
    </lineage>
</organism>
<reference evidence="2 3" key="1">
    <citation type="journal article" date="2013" name="PLoS ONE">
        <title>Cultivation and Complete Genome Sequencing of Gloeobacter kilaueensis sp. nov., from a Lava Cave in Kilauea Caldera, Hawai'i.</title>
        <authorList>
            <person name="Saw J.H."/>
            <person name="Schatz M."/>
            <person name="Brown M.V."/>
            <person name="Kunkel D.D."/>
            <person name="Foster J.S."/>
            <person name="Shick H."/>
            <person name="Christensen S."/>
            <person name="Hou S."/>
            <person name="Wan X."/>
            <person name="Donachie S.P."/>
        </authorList>
    </citation>
    <scope>NUCLEOTIDE SEQUENCE [LARGE SCALE GENOMIC DNA]</scope>
    <source>
        <strain evidence="3">JS</strain>
    </source>
</reference>
<keyword evidence="1" id="KW-0472">Membrane</keyword>
<feature type="transmembrane region" description="Helical" evidence="1">
    <location>
        <begin position="89"/>
        <end position="108"/>
    </location>
</feature>
<dbReference type="RefSeq" id="WP_023175311.1">
    <property type="nucleotide sequence ID" value="NC_022600.1"/>
</dbReference>
<name>U5QQN1_GLOK1</name>
<sequence>MEKSFTRRWQLKDYVFAALMTVGLAVTAKITQPLASTIPLPGATTIAWAPFAAIFLTLGMARLRRPGALALICGVLALLLGLISWTISAFLVVALVAGELAALLAGGFGSRSGRLVANVTFFATTCLVGWTIAVGFLRGTPVGDLAARWLTQPWVLLPAVVASAAAGAVGWWLGEQIVGQLQRAGKLDDG</sequence>
<gene>
    <name evidence="2" type="ORF">GKIL_3749</name>
</gene>
<keyword evidence="1" id="KW-0812">Transmembrane</keyword>
<feature type="transmembrane region" description="Helical" evidence="1">
    <location>
        <begin position="154"/>
        <end position="173"/>
    </location>
</feature>